<dbReference type="SUPFAM" id="SSF53649">
    <property type="entry name" value="Alkaline phosphatase-like"/>
    <property type="match status" value="1"/>
</dbReference>
<dbReference type="STRING" id="62062.ENSHHUP00000029115"/>
<dbReference type="Pfam" id="PF01663">
    <property type="entry name" value="Phosphodiest"/>
    <property type="match status" value="1"/>
</dbReference>
<keyword evidence="2" id="KW-1185">Reference proteome</keyword>
<dbReference type="CDD" id="cd16018">
    <property type="entry name" value="Enpp"/>
    <property type="match status" value="1"/>
</dbReference>
<accession>A0A4W5LVY3</accession>
<reference evidence="1" key="3">
    <citation type="submission" date="2025-09" db="UniProtKB">
        <authorList>
            <consortium name="Ensembl"/>
        </authorList>
    </citation>
    <scope>IDENTIFICATION</scope>
</reference>
<dbReference type="PANTHER" id="PTHR10151">
    <property type="entry name" value="ECTONUCLEOTIDE PYROPHOSPHATASE/PHOSPHODIESTERASE"/>
    <property type="match status" value="1"/>
</dbReference>
<dbReference type="Proteomes" id="UP000314982">
    <property type="component" value="Unassembled WGS sequence"/>
</dbReference>
<dbReference type="AlphaFoldDB" id="A0A4W5LVY3"/>
<proteinExistence type="predicted"/>
<reference evidence="2" key="1">
    <citation type="submission" date="2018-06" db="EMBL/GenBank/DDBJ databases">
        <title>Genome assembly of Danube salmon.</title>
        <authorList>
            <person name="Macqueen D.J."/>
            <person name="Gundappa M.K."/>
        </authorList>
    </citation>
    <scope>NUCLEOTIDE SEQUENCE [LARGE SCALE GENOMIC DNA]</scope>
</reference>
<protein>
    <submittedName>
        <fullName evidence="1">Ectonucleotide pyrophosphatase/phosphodiesterase 5</fullName>
    </submittedName>
</protein>
<evidence type="ECO:0000313" key="1">
    <source>
        <dbReference type="Ensembl" id="ENSHHUP00000029115.1"/>
    </source>
</evidence>
<sequence length="304" mass="33998">MEQGVWSRVMGQGQGAWSRATRGARPKLLLLSFDGFRWDYVDRVPTPNFHALMKEGSIVEQVENAYITKTFPDHYTLVTGLHAETHGIVGNEMYDPDLNASFSMETHSAYEPRWWAGAEPLWVTNQKQGGRSGGVMWPGSDVEIGGAYPSRYLPYNASLSFERRVETMVAWLMGEGPGDGVRSVQGGVDFGVLYWEEPDESGHSLGPENPLMDAVIADIDDKLGFLRNELRKKGLYLLSMVFEPLSIKKISGSQGAPNLSFNQSIRVQTLHHGQDQRALQRCQGQDCRPTQGWNGLQDHRQAAW</sequence>
<dbReference type="GeneTree" id="ENSGT00940000160562"/>
<dbReference type="PANTHER" id="PTHR10151:SF125">
    <property type="entry name" value="ECTONUCLEOTIDE PYROPHOSPHATASE_PHOSPHODIESTERASE FAMILY MEMBER 5"/>
    <property type="match status" value="1"/>
</dbReference>
<dbReference type="Ensembl" id="ENSHHUT00000030329.1">
    <property type="protein sequence ID" value="ENSHHUP00000029115.1"/>
    <property type="gene ID" value="ENSHHUG00000018573.1"/>
</dbReference>
<dbReference type="InterPro" id="IPR017850">
    <property type="entry name" value="Alkaline_phosphatase_core_sf"/>
</dbReference>
<dbReference type="InterPro" id="IPR002591">
    <property type="entry name" value="Phosphodiest/P_Trfase"/>
</dbReference>
<evidence type="ECO:0000313" key="2">
    <source>
        <dbReference type="Proteomes" id="UP000314982"/>
    </source>
</evidence>
<name>A0A4W5LVY3_9TELE</name>
<dbReference type="Gene3D" id="3.40.720.10">
    <property type="entry name" value="Alkaline Phosphatase, subunit A"/>
    <property type="match status" value="1"/>
</dbReference>
<organism evidence="1 2">
    <name type="scientific">Hucho hucho</name>
    <name type="common">huchen</name>
    <dbReference type="NCBI Taxonomy" id="62062"/>
    <lineage>
        <taxon>Eukaryota</taxon>
        <taxon>Metazoa</taxon>
        <taxon>Chordata</taxon>
        <taxon>Craniata</taxon>
        <taxon>Vertebrata</taxon>
        <taxon>Euteleostomi</taxon>
        <taxon>Actinopterygii</taxon>
        <taxon>Neopterygii</taxon>
        <taxon>Teleostei</taxon>
        <taxon>Protacanthopterygii</taxon>
        <taxon>Salmoniformes</taxon>
        <taxon>Salmonidae</taxon>
        <taxon>Salmoninae</taxon>
        <taxon>Hucho</taxon>
    </lineage>
</organism>
<reference evidence="1" key="2">
    <citation type="submission" date="2025-08" db="UniProtKB">
        <authorList>
            <consortium name="Ensembl"/>
        </authorList>
    </citation>
    <scope>IDENTIFICATION</scope>
</reference>